<feature type="binding site" evidence="9">
    <location>
        <position position="295"/>
    </location>
    <ligand>
        <name>Mg(2+)</name>
        <dbReference type="ChEBI" id="CHEBI:18420"/>
        <label>1</label>
    </ligand>
</feature>
<feature type="binding site" evidence="9">
    <location>
        <position position="270"/>
    </location>
    <ligand>
        <name>Mg(2+)</name>
        <dbReference type="ChEBI" id="CHEBI:18420"/>
        <label>2</label>
    </ligand>
</feature>
<evidence type="ECO:0000256" key="10">
    <source>
        <dbReference type="RuleBase" id="RU000609"/>
    </source>
</evidence>
<evidence type="ECO:0000256" key="11">
    <source>
        <dbReference type="RuleBase" id="RU000610"/>
    </source>
</evidence>
<feature type="binding site" evidence="9">
    <location>
        <position position="308"/>
    </location>
    <ligand>
        <name>Mg(2+)</name>
        <dbReference type="ChEBI" id="CHEBI:18420"/>
        <label>2</label>
    </ligand>
</feature>
<dbReference type="NCBIfam" id="TIGR02630">
    <property type="entry name" value="xylose_isom_A"/>
    <property type="match status" value="1"/>
</dbReference>
<evidence type="ECO:0000256" key="4">
    <source>
        <dbReference type="ARBA" id="ARBA00022629"/>
    </source>
</evidence>
<keyword evidence="5 9" id="KW-0479">Metal-binding</keyword>
<dbReference type="InterPro" id="IPR036237">
    <property type="entry name" value="Xyl_isomerase-like_sf"/>
</dbReference>
<dbReference type="PANTHER" id="PTHR48408">
    <property type="match status" value="1"/>
</dbReference>
<evidence type="ECO:0000256" key="3">
    <source>
        <dbReference type="ARBA" id="ARBA00011958"/>
    </source>
</evidence>
<sequence length="438" mass="49158">MNAFPEVTKVKYEGPQSDNPLAFRWYNPDEVVAGKTMKEHLRFTVTYWHTFRCTGSDPFGGDTMLRPWDDGTESVENACNRARVAFEFFEKLDAPFYAFHDRDVAPEGANLSETNANFDSVAAVLKEEQQRTGVKLLWGTANMFSNPRFMHGAATTCNVEVFAYAAAQVKKAMEVTKDLGGENYVFWGGREGYQCLYNTDMKRELDHLGKFFHMAVDYAKEIGFTGQFLIEPKPKEPTKHQYDSDAAACLNFLRAYDLTDHFKLNIETNHATLAGHEMMHELEYAGMQGGLGSIDANTGDLLLGWDTDQFATNYYLTTQIMLVLLKYGLGTGGVNFDAKVRRESFEPIDLFYAHIGSMDAFARGLKVAANIIEEGAINNIVADRYSSWDSDLGKKIESGQTNFAELETLMLGKGEAAGNSSGRQELLENIVNRYLDRM</sequence>
<keyword evidence="6 9" id="KW-0413">Isomerase</keyword>
<evidence type="ECO:0000256" key="8">
    <source>
        <dbReference type="ARBA" id="ARBA00033659"/>
    </source>
</evidence>
<feature type="active site" evidence="9">
    <location>
        <position position="103"/>
    </location>
</feature>
<proteinExistence type="inferred from homology"/>
<keyword evidence="7 9" id="KW-0119">Carbohydrate metabolism</keyword>
<feature type="binding site" evidence="9">
    <location>
        <position position="231"/>
    </location>
    <ligand>
        <name>Mg(2+)</name>
        <dbReference type="ChEBI" id="CHEBI:18420"/>
        <label>1</label>
    </ligand>
</feature>
<dbReference type="InterPro" id="IPR013452">
    <property type="entry name" value="Xylose_isom_bac"/>
</dbReference>
<feature type="binding site" evidence="9">
    <location>
        <position position="267"/>
    </location>
    <ligand>
        <name>Mg(2+)</name>
        <dbReference type="ChEBI" id="CHEBI:18420"/>
        <label>2</label>
    </ligand>
</feature>
<organism evidence="12 13">
    <name type="scientific">Rubripirellula obstinata</name>
    <dbReference type="NCBI Taxonomy" id="406547"/>
    <lineage>
        <taxon>Bacteria</taxon>
        <taxon>Pseudomonadati</taxon>
        <taxon>Planctomycetota</taxon>
        <taxon>Planctomycetia</taxon>
        <taxon>Pirellulales</taxon>
        <taxon>Pirellulaceae</taxon>
        <taxon>Rubripirellula</taxon>
    </lineage>
</organism>
<comment type="subcellular location">
    <subcellularLocation>
        <location evidence="9 11">Cytoplasm</location>
    </subcellularLocation>
</comment>
<keyword evidence="9" id="KW-0460">Magnesium</keyword>
<comment type="similarity">
    <text evidence="1 9 10">Belongs to the xylose isomerase family.</text>
</comment>
<dbReference type="Proteomes" id="UP000322699">
    <property type="component" value="Unassembled WGS sequence"/>
</dbReference>
<dbReference type="EMBL" id="VRLW01000001">
    <property type="protein sequence ID" value="KAA1257738.1"/>
    <property type="molecule type" value="Genomic_DNA"/>
</dbReference>
<dbReference type="Gene3D" id="3.20.20.150">
    <property type="entry name" value="Divalent-metal-dependent TIM barrel enzymes"/>
    <property type="match status" value="1"/>
</dbReference>
<comment type="cofactor">
    <cofactor evidence="9">
        <name>Mg(2+)</name>
        <dbReference type="ChEBI" id="CHEBI:18420"/>
    </cofactor>
    <text evidence="9">Binds 2 magnesium ions per subunit.</text>
</comment>
<comment type="catalytic activity">
    <reaction evidence="8 9 10">
        <text>alpha-D-xylose = alpha-D-xylulofuranose</text>
        <dbReference type="Rhea" id="RHEA:22816"/>
        <dbReference type="ChEBI" id="CHEBI:28518"/>
        <dbReference type="ChEBI" id="CHEBI:188998"/>
        <dbReference type="EC" id="5.3.1.5"/>
    </reaction>
</comment>
<dbReference type="EC" id="5.3.1.5" evidence="3 9"/>
<dbReference type="GO" id="GO:0009045">
    <property type="term" value="F:xylose isomerase activity"/>
    <property type="evidence" value="ECO:0007669"/>
    <property type="project" value="UniProtKB-UniRule"/>
</dbReference>
<keyword evidence="13" id="KW-1185">Reference proteome</keyword>
<comment type="caution">
    <text evidence="12">The sequence shown here is derived from an EMBL/GenBank/DDBJ whole genome shotgun (WGS) entry which is preliminary data.</text>
</comment>
<feature type="binding site" evidence="9">
    <location>
        <position position="306"/>
    </location>
    <ligand>
        <name>Mg(2+)</name>
        <dbReference type="ChEBI" id="CHEBI:18420"/>
        <label>2</label>
    </ligand>
</feature>
<dbReference type="RefSeq" id="WP_068267341.1">
    <property type="nucleotide sequence ID" value="NZ_LWSK01000191.1"/>
</dbReference>
<keyword evidence="4 9" id="KW-0859">Xylose metabolism</keyword>
<dbReference type="GO" id="GO:0042732">
    <property type="term" value="P:D-xylose metabolic process"/>
    <property type="evidence" value="ECO:0007669"/>
    <property type="project" value="UniProtKB-UniRule"/>
</dbReference>
<dbReference type="PROSITE" id="PS51415">
    <property type="entry name" value="XYLOSE_ISOMERASE"/>
    <property type="match status" value="1"/>
</dbReference>
<evidence type="ECO:0000256" key="5">
    <source>
        <dbReference type="ARBA" id="ARBA00022723"/>
    </source>
</evidence>
<evidence type="ECO:0000256" key="7">
    <source>
        <dbReference type="ARBA" id="ARBA00023277"/>
    </source>
</evidence>
<dbReference type="FunFam" id="3.20.20.150:FF:000002">
    <property type="entry name" value="Xylose isomerase"/>
    <property type="match status" value="1"/>
</dbReference>
<reference evidence="12 13" key="1">
    <citation type="submission" date="2019-08" db="EMBL/GenBank/DDBJ databases">
        <title>Deep-cultivation of Planctomycetes and their phenomic and genomic characterization uncovers novel biology.</title>
        <authorList>
            <person name="Wiegand S."/>
            <person name="Jogler M."/>
            <person name="Boedeker C."/>
            <person name="Pinto D."/>
            <person name="Vollmers J."/>
            <person name="Rivas-Marin E."/>
            <person name="Kohn T."/>
            <person name="Peeters S.H."/>
            <person name="Heuer A."/>
            <person name="Rast P."/>
            <person name="Oberbeckmann S."/>
            <person name="Bunk B."/>
            <person name="Jeske O."/>
            <person name="Meyerdierks A."/>
            <person name="Storesund J.E."/>
            <person name="Kallscheuer N."/>
            <person name="Luecker S."/>
            <person name="Lage O.M."/>
            <person name="Pohl T."/>
            <person name="Merkel B.J."/>
            <person name="Hornburger P."/>
            <person name="Mueller R.-W."/>
            <person name="Bruemmer F."/>
            <person name="Labrenz M."/>
            <person name="Spormann A.M."/>
            <person name="Op Den Camp H."/>
            <person name="Overmann J."/>
            <person name="Amann R."/>
            <person name="Jetten M.S.M."/>
            <person name="Mascher T."/>
            <person name="Medema M.H."/>
            <person name="Devos D.P."/>
            <person name="Kaster A.-K."/>
            <person name="Ovreas L."/>
            <person name="Rohde M."/>
            <person name="Galperin M.Y."/>
            <person name="Jogler C."/>
        </authorList>
    </citation>
    <scope>NUCLEOTIDE SEQUENCE [LARGE SCALE GENOMIC DNA]</scope>
    <source>
        <strain evidence="12 13">LF1</strain>
    </source>
</reference>
<accession>A0A5B1C9B2</accession>
<evidence type="ECO:0000313" key="12">
    <source>
        <dbReference type="EMBL" id="KAA1257738.1"/>
    </source>
</evidence>
<protein>
    <recommendedName>
        <fullName evidence="3 9">Xylose isomerase</fullName>
        <ecNumber evidence="3 9">5.3.1.5</ecNumber>
    </recommendedName>
</protein>
<dbReference type="AlphaFoldDB" id="A0A5B1C9B2"/>
<dbReference type="SUPFAM" id="SSF51658">
    <property type="entry name" value="Xylose isomerase-like"/>
    <property type="match status" value="1"/>
</dbReference>
<feature type="active site" evidence="9">
    <location>
        <position position="100"/>
    </location>
</feature>
<dbReference type="PANTHER" id="PTHR48408:SF1">
    <property type="entry name" value="XYLOSE ISOMERASE"/>
    <property type="match status" value="1"/>
</dbReference>
<feature type="binding site" evidence="9">
    <location>
        <position position="337"/>
    </location>
    <ligand>
        <name>Mg(2+)</name>
        <dbReference type="ChEBI" id="CHEBI:18420"/>
        <label>1</label>
    </ligand>
</feature>
<dbReference type="GO" id="GO:0005737">
    <property type="term" value="C:cytoplasm"/>
    <property type="evidence" value="ECO:0007669"/>
    <property type="project" value="UniProtKB-SubCell"/>
</dbReference>
<evidence type="ECO:0000256" key="6">
    <source>
        <dbReference type="ARBA" id="ARBA00023235"/>
    </source>
</evidence>
<evidence type="ECO:0000256" key="9">
    <source>
        <dbReference type="HAMAP-Rule" id="MF_00455"/>
    </source>
</evidence>
<feature type="binding site" evidence="9">
    <location>
        <position position="267"/>
    </location>
    <ligand>
        <name>Mg(2+)</name>
        <dbReference type="ChEBI" id="CHEBI:18420"/>
        <label>1</label>
    </ligand>
</feature>
<evidence type="ECO:0000313" key="13">
    <source>
        <dbReference type="Proteomes" id="UP000322699"/>
    </source>
</evidence>
<dbReference type="NCBIfam" id="NF003998">
    <property type="entry name" value="PRK05474.1"/>
    <property type="match status" value="1"/>
</dbReference>
<name>A0A5B1C9B2_9BACT</name>
<evidence type="ECO:0000256" key="1">
    <source>
        <dbReference type="ARBA" id="ARBA00005765"/>
    </source>
</evidence>
<evidence type="ECO:0000256" key="2">
    <source>
        <dbReference type="ARBA" id="ARBA00011881"/>
    </source>
</evidence>
<keyword evidence="9" id="KW-0963">Cytoplasm</keyword>
<dbReference type="HAMAP" id="MF_00455">
    <property type="entry name" value="Xylose_isom_A"/>
    <property type="match status" value="1"/>
</dbReference>
<dbReference type="PRINTS" id="PR00688">
    <property type="entry name" value="XYLOSISMRASE"/>
</dbReference>
<dbReference type="InterPro" id="IPR001998">
    <property type="entry name" value="Xylose_isomerase"/>
</dbReference>
<gene>
    <name evidence="9 12" type="primary">xylA</name>
    <name evidence="12" type="ORF">LF1_02270</name>
</gene>
<comment type="subunit">
    <text evidence="2 9 11">Homotetramer.</text>
</comment>
<dbReference type="OrthoDB" id="9763981at2"/>
<dbReference type="GO" id="GO:0000287">
    <property type="term" value="F:magnesium ion binding"/>
    <property type="evidence" value="ECO:0007669"/>
    <property type="project" value="UniProtKB-UniRule"/>
</dbReference>